<dbReference type="InterPro" id="IPR002734">
    <property type="entry name" value="RibDG_C"/>
</dbReference>
<dbReference type="GO" id="GO:0009231">
    <property type="term" value="P:riboflavin biosynthetic process"/>
    <property type="evidence" value="ECO:0007669"/>
    <property type="project" value="InterPro"/>
</dbReference>
<dbReference type="SUPFAM" id="SSF53597">
    <property type="entry name" value="Dihydrofolate reductase-like"/>
    <property type="match status" value="1"/>
</dbReference>
<name>A0A561EBG2_9MICO</name>
<reference evidence="5 6" key="1">
    <citation type="submission" date="2019-06" db="EMBL/GenBank/DDBJ databases">
        <title>Sequencing the genomes of 1000 actinobacteria strains.</title>
        <authorList>
            <person name="Klenk H.-P."/>
        </authorList>
    </citation>
    <scope>NUCLEOTIDE SEQUENCE [LARGE SCALE GENOMIC DNA]</scope>
    <source>
        <strain evidence="5 6">DSM 19560</strain>
    </source>
</reference>
<dbReference type="RefSeq" id="WP_145227288.1">
    <property type="nucleotide sequence ID" value="NZ_VIVQ01000001.1"/>
</dbReference>
<proteinExistence type="predicted"/>
<dbReference type="Gene3D" id="3.40.430.10">
    <property type="entry name" value="Dihydrofolate Reductase, subunit A"/>
    <property type="match status" value="2"/>
</dbReference>
<keyword evidence="6" id="KW-1185">Reference proteome</keyword>
<organism evidence="5 6">
    <name type="scientific">Rudaeicoccus suwonensis</name>
    <dbReference type="NCBI Taxonomy" id="657409"/>
    <lineage>
        <taxon>Bacteria</taxon>
        <taxon>Bacillati</taxon>
        <taxon>Actinomycetota</taxon>
        <taxon>Actinomycetes</taxon>
        <taxon>Micrococcales</taxon>
        <taxon>Dermacoccaceae</taxon>
        <taxon>Rudaeicoccus</taxon>
    </lineage>
</organism>
<feature type="domain" description="Bacterial bifunctional deaminase-reductase C-terminal" evidence="4">
    <location>
        <begin position="32"/>
        <end position="206"/>
    </location>
</feature>
<evidence type="ECO:0000256" key="1">
    <source>
        <dbReference type="ARBA" id="ARBA00005104"/>
    </source>
</evidence>
<dbReference type="OrthoDB" id="5243299at2"/>
<evidence type="ECO:0000313" key="6">
    <source>
        <dbReference type="Proteomes" id="UP000318297"/>
    </source>
</evidence>
<comment type="caution">
    <text evidence="5">The sequence shown here is derived from an EMBL/GenBank/DDBJ whole genome shotgun (WGS) entry which is preliminary data.</text>
</comment>
<dbReference type="EMBL" id="VIVQ01000001">
    <property type="protein sequence ID" value="TWE12927.1"/>
    <property type="molecule type" value="Genomic_DNA"/>
</dbReference>
<evidence type="ECO:0000259" key="4">
    <source>
        <dbReference type="Pfam" id="PF01872"/>
    </source>
</evidence>
<dbReference type="Proteomes" id="UP000318297">
    <property type="component" value="Unassembled WGS sequence"/>
</dbReference>
<accession>A0A561EBG2</accession>
<dbReference type="PANTHER" id="PTHR38011">
    <property type="entry name" value="DIHYDROFOLATE REDUCTASE FAMILY PROTEIN (AFU_ORTHOLOGUE AFUA_8G06820)"/>
    <property type="match status" value="1"/>
</dbReference>
<dbReference type="PANTHER" id="PTHR38011:SF7">
    <property type="entry name" value="2,5-DIAMINO-6-RIBOSYLAMINO-4(3H)-PYRIMIDINONE 5'-PHOSPHATE REDUCTASE"/>
    <property type="match status" value="1"/>
</dbReference>
<keyword evidence="2" id="KW-0521">NADP</keyword>
<sequence length="221" mass="23186">MRLLLPVRPEASEVTDDDLIELYAGASSHKLVRLNMAATVDGSATGADGRSGSINTDADHRVFGLLRAWADVVVAGSGTVRAEEYDAPVTEQRWSQLRAGRSAHPSLCVLSTGGAVPASVASAEGGDVFALQSDSTTSLHDIVTQLRQRGHDRVLLEGGPTIAGLASAAGIIEEYCLTWSPMVVGGDGPRIMHGPAIAHALEPVSLLESDGTLIGRWRIQD</sequence>
<protein>
    <submittedName>
        <fullName evidence="5">Riboflavin biosynthesis pyrimidine reductase</fullName>
    </submittedName>
</protein>
<keyword evidence="3" id="KW-0560">Oxidoreductase</keyword>
<dbReference type="Pfam" id="PF01872">
    <property type="entry name" value="RibD_C"/>
    <property type="match status" value="1"/>
</dbReference>
<evidence type="ECO:0000256" key="3">
    <source>
        <dbReference type="ARBA" id="ARBA00023002"/>
    </source>
</evidence>
<dbReference type="AlphaFoldDB" id="A0A561EBG2"/>
<gene>
    <name evidence="5" type="ORF">BKA23_1754</name>
</gene>
<evidence type="ECO:0000256" key="2">
    <source>
        <dbReference type="ARBA" id="ARBA00022857"/>
    </source>
</evidence>
<dbReference type="InterPro" id="IPR050765">
    <property type="entry name" value="Riboflavin_Biosynth_HTPR"/>
</dbReference>
<comment type="pathway">
    <text evidence="1">Cofactor biosynthesis; riboflavin biosynthesis.</text>
</comment>
<dbReference type="GO" id="GO:0008703">
    <property type="term" value="F:5-amino-6-(5-phosphoribosylamino)uracil reductase activity"/>
    <property type="evidence" value="ECO:0007669"/>
    <property type="project" value="InterPro"/>
</dbReference>
<dbReference type="InterPro" id="IPR024072">
    <property type="entry name" value="DHFR-like_dom_sf"/>
</dbReference>
<evidence type="ECO:0000313" key="5">
    <source>
        <dbReference type="EMBL" id="TWE12927.1"/>
    </source>
</evidence>